<gene>
    <name evidence="1" type="ORF">A3L02_01775</name>
</gene>
<proteinExistence type="predicted"/>
<evidence type="ECO:0000313" key="1">
    <source>
        <dbReference type="EMBL" id="ASI98382.1"/>
    </source>
</evidence>
<accession>A0A218P0C5</accession>
<dbReference type="Proteomes" id="UP000197156">
    <property type="component" value="Chromosome"/>
</dbReference>
<keyword evidence="2" id="KW-1185">Reference proteome</keyword>
<reference evidence="1 2" key="1">
    <citation type="submission" date="2016-03" db="EMBL/GenBank/DDBJ databases">
        <title>Complete genome sequence of Thermococcus celer.</title>
        <authorList>
            <person name="Oger P.M."/>
        </authorList>
    </citation>
    <scope>NUCLEOTIDE SEQUENCE [LARGE SCALE GENOMIC DNA]</scope>
    <source>
        <strain evidence="1 2">Vu 13</strain>
    </source>
</reference>
<dbReference type="KEGG" id="tce:A3L02_01775"/>
<evidence type="ECO:0000313" key="2">
    <source>
        <dbReference type="Proteomes" id="UP000197156"/>
    </source>
</evidence>
<dbReference type="EMBL" id="CP014854">
    <property type="protein sequence ID" value="ASI98382.1"/>
    <property type="molecule type" value="Genomic_DNA"/>
</dbReference>
<sequence>MQSQNVEVTAYILQKIDEYVRTDFSKKLETIGKMVTKRTETKTEQDLNEFKTILNFSEELAFWMRFITLHTIDQFNTSRISQNEAIWILDIIHPIFRTLFTDIMITLYPIYSSSDVKPEVKRDLERSLEQCLRELELIVERLQEAPPEIKREELRNFLDVLPYNFINSLTGYDYLVERAKRLQEILKDDKKNNNSL</sequence>
<protein>
    <submittedName>
        <fullName evidence="1">Uncharacterized protein</fullName>
    </submittedName>
</protein>
<organism evidence="1 2">
    <name type="scientific">Thermococcus celer Vu 13 = JCM 8558</name>
    <dbReference type="NCBI Taxonomy" id="1293037"/>
    <lineage>
        <taxon>Archaea</taxon>
        <taxon>Methanobacteriati</taxon>
        <taxon>Methanobacteriota</taxon>
        <taxon>Thermococci</taxon>
        <taxon>Thermococcales</taxon>
        <taxon>Thermococcaceae</taxon>
        <taxon>Thermococcus</taxon>
    </lineage>
</organism>
<name>A0A218P0C5_THECE</name>
<dbReference type="AlphaFoldDB" id="A0A218P0C5"/>